<proteinExistence type="predicted"/>
<evidence type="ECO:0000313" key="1">
    <source>
        <dbReference type="EMBL" id="KAF2160190.1"/>
    </source>
</evidence>
<name>A0A6A6C1Z4_ZASCE</name>
<dbReference type="AlphaFoldDB" id="A0A6A6C1Z4"/>
<dbReference type="Proteomes" id="UP000799537">
    <property type="component" value="Unassembled WGS sequence"/>
</dbReference>
<dbReference type="RefSeq" id="XP_033661079.1">
    <property type="nucleotide sequence ID" value="XM_033810285.1"/>
</dbReference>
<feature type="non-terminal residue" evidence="1">
    <location>
        <position position="1"/>
    </location>
</feature>
<reference evidence="1" key="1">
    <citation type="journal article" date="2020" name="Stud. Mycol.">
        <title>101 Dothideomycetes genomes: a test case for predicting lifestyles and emergence of pathogens.</title>
        <authorList>
            <person name="Haridas S."/>
            <person name="Albert R."/>
            <person name="Binder M."/>
            <person name="Bloem J."/>
            <person name="Labutti K."/>
            <person name="Salamov A."/>
            <person name="Andreopoulos B."/>
            <person name="Baker S."/>
            <person name="Barry K."/>
            <person name="Bills G."/>
            <person name="Bluhm B."/>
            <person name="Cannon C."/>
            <person name="Castanera R."/>
            <person name="Culley D."/>
            <person name="Daum C."/>
            <person name="Ezra D."/>
            <person name="Gonzalez J."/>
            <person name="Henrissat B."/>
            <person name="Kuo A."/>
            <person name="Liang C."/>
            <person name="Lipzen A."/>
            <person name="Lutzoni F."/>
            <person name="Magnuson J."/>
            <person name="Mondo S."/>
            <person name="Nolan M."/>
            <person name="Ohm R."/>
            <person name="Pangilinan J."/>
            <person name="Park H.-J."/>
            <person name="Ramirez L."/>
            <person name="Alfaro M."/>
            <person name="Sun H."/>
            <person name="Tritt A."/>
            <person name="Yoshinaga Y."/>
            <person name="Zwiers L.-H."/>
            <person name="Turgeon B."/>
            <person name="Goodwin S."/>
            <person name="Spatafora J."/>
            <person name="Crous P."/>
            <person name="Grigoriev I."/>
        </authorList>
    </citation>
    <scope>NUCLEOTIDE SEQUENCE</scope>
    <source>
        <strain evidence="1">ATCC 36951</strain>
    </source>
</reference>
<keyword evidence="2" id="KW-1185">Reference proteome</keyword>
<sequence>PVIVDGDDVMSKPRELSRKLCGIWGLDFKGCQFEWEEENDLMKSFPLSTPYMSTIFYSTGIHEKETKEVNVDVEQVKWEKEFGEEVARGMRKLVDEDLADYEHL</sequence>
<dbReference type="GeneID" id="54563557"/>
<evidence type="ECO:0000313" key="2">
    <source>
        <dbReference type="Proteomes" id="UP000799537"/>
    </source>
</evidence>
<protein>
    <submittedName>
        <fullName evidence="1">Uncharacterized protein</fullName>
    </submittedName>
</protein>
<organism evidence="1 2">
    <name type="scientific">Zasmidium cellare ATCC 36951</name>
    <dbReference type="NCBI Taxonomy" id="1080233"/>
    <lineage>
        <taxon>Eukaryota</taxon>
        <taxon>Fungi</taxon>
        <taxon>Dikarya</taxon>
        <taxon>Ascomycota</taxon>
        <taxon>Pezizomycotina</taxon>
        <taxon>Dothideomycetes</taxon>
        <taxon>Dothideomycetidae</taxon>
        <taxon>Mycosphaerellales</taxon>
        <taxon>Mycosphaerellaceae</taxon>
        <taxon>Zasmidium</taxon>
    </lineage>
</organism>
<dbReference type="EMBL" id="ML993628">
    <property type="protein sequence ID" value="KAF2160190.1"/>
    <property type="molecule type" value="Genomic_DNA"/>
</dbReference>
<dbReference type="OrthoDB" id="3650366at2759"/>
<dbReference type="PANTHER" id="PTHR48312:SF1">
    <property type="entry name" value="SULFOTRANSFERASE"/>
    <property type="match status" value="1"/>
</dbReference>
<accession>A0A6A6C1Z4</accession>
<dbReference type="PANTHER" id="PTHR48312">
    <property type="match status" value="1"/>
</dbReference>
<feature type="non-terminal residue" evidence="1">
    <location>
        <position position="104"/>
    </location>
</feature>
<gene>
    <name evidence="1" type="ORF">M409DRAFT_33300</name>
</gene>